<accession>A0AAV2HQA5</accession>
<feature type="region of interest" description="Disordered" evidence="1">
    <location>
        <begin position="63"/>
        <end position="88"/>
    </location>
</feature>
<feature type="non-terminal residue" evidence="2">
    <location>
        <position position="228"/>
    </location>
</feature>
<feature type="region of interest" description="Disordered" evidence="1">
    <location>
        <begin position="186"/>
        <end position="228"/>
    </location>
</feature>
<dbReference type="Proteomes" id="UP001497497">
    <property type="component" value="Unassembled WGS sequence"/>
</dbReference>
<comment type="caution">
    <text evidence="2">The sequence shown here is derived from an EMBL/GenBank/DDBJ whole genome shotgun (WGS) entry which is preliminary data.</text>
</comment>
<sequence>EETNIFEIIPLSEVVQQSREHSSYTSQPALGSNYTEKQITGHRLDQVGSEKQMSLVTDALSQQHQTNQDVRDGRSHTPQAIGFGSSENMEIDDSSDFTPDLSHNVKTGVLQVSDSVTTHSLISGLTSINECELSHENAALHSPTTSELSQGNEHHTDEDFTTTDISTWQTQSGEVCANRGGALKMSLRDSENNGQIKNKQVGETDLINTENESHSRKSGTWQGQTHCT</sequence>
<feature type="compositionally biased region" description="Polar residues" evidence="1">
    <location>
        <begin position="218"/>
        <end position="228"/>
    </location>
</feature>
<evidence type="ECO:0000313" key="2">
    <source>
        <dbReference type="EMBL" id="CAL1536272.1"/>
    </source>
</evidence>
<gene>
    <name evidence="2" type="ORF">GSLYS_00010185001</name>
</gene>
<organism evidence="2 3">
    <name type="scientific">Lymnaea stagnalis</name>
    <name type="common">Great pond snail</name>
    <name type="synonym">Helix stagnalis</name>
    <dbReference type="NCBI Taxonomy" id="6523"/>
    <lineage>
        <taxon>Eukaryota</taxon>
        <taxon>Metazoa</taxon>
        <taxon>Spiralia</taxon>
        <taxon>Lophotrochozoa</taxon>
        <taxon>Mollusca</taxon>
        <taxon>Gastropoda</taxon>
        <taxon>Heterobranchia</taxon>
        <taxon>Euthyneura</taxon>
        <taxon>Panpulmonata</taxon>
        <taxon>Hygrophila</taxon>
        <taxon>Lymnaeoidea</taxon>
        <taxon>Lymnaeidae</taxon>
        <taxon>Lymnaea</taxon>
    </lineage>
</organism>
<evidence type="ECO:0000256" key="1">
    <source>
        <dbReference type="SAM" id="MobiDB-lite"/>
    </source>
</evidence>
<name>A0AAV2HQA5_LYMST</name>
<dbReference type="EMBL" id="CAXITT010000225">
    <property type="protein sequence ID" value="CAL1536272.1"/>
    <property type="molecule type" value="Genomic_DNA"/>
</dbReference>
<dbReference type="AlphaFoldDB" id="A0AAV2HQA5"/>
<evidence type="ECO:0000313" key="3">
    <source>
        <dbReference type="Proteomes" id="UP001497497"/>
    </source>
</evidence>
<proteinExistence type="predicted"/>
<protein>
    <submittedName>
        <fullName evidence="2">Uncharacterized protein</fullName>
    </submittedName>
</protein>
<feature type="non-terminal residue" evidence="2">
    <location>
        <position position="1"/>
    </location>
</feature>
<reference evidence="2 3" key="1">
    <citation type="submission" date="2024-04" db="EMBL/GenBank/DDBJ databases">
        <authorList>
            <consortium name="Genoscope - CEA"/>
            <person name="William W."/>
        </authorList>
    </citation>
    <scope>NUCLEOTIDE SEQUENCE [LARGE SCALE GENOMIC DNA]</scope>
</reference>
<keyword evidence="3" id="KW-1185">Reference proteome</keyword>